<organism evidence="1 2">
    <name type="scientific">Vermiconidia calcicola</name>
    <dbReference type="NCBI Taxonomy" id="1690605"/>
    <lineage>
        <taxon>Eukaryota</taxon>
        <taxon>Fungi</taxon>
        <taxon>Dikarya</taxon>
        <taxon>Ascomycota</taxon>
        <taxon>Pezizomycotina</taxon>
        <taxon>Dothideomycetes</taxon>
        <taxon>Dothideomycetidae</taxon>
        <taxon>Mycosphaerellales</taxon>
        <taxon>Extremaceae</taxon>
        <taxon>Vermiconidia</taxon>
    </lineage>
</organism>
<name>A0ACC3MGV7_9PEZI</name>
<evidence type="ECO:0000313" key="1">
    <source>
        <dbReference type="EMBL" id="KAK3691631.1"/>
    </source>
</evidence>
<keyword evidence="2" id="KW-1185">Reference proteome</keyword>
<evidence type="ECO:0000313" key="2">
    <source>
        <dbReference type="Proteomes" id="UP001281147"/>
    </source>
</evidence>
<dbReference type="Proteomes" id="UP001281147">
    <property type="component" value="Unassembled WGS sequence"/>
</dbReference>
<reference evidence="1" key="1">
    <citation type="submission" date="2023-07" db="EMBL/GenBank/DDBJ databases">
        <title>Black Yeasts Isolated from many extreme environments.</title>
        <authorList>
            <person name="Coleine C."/>
            <person name="Stajich J.E."/>
            <person name="Selbmann L."/>
        </authorList>
    </citation>
    <scope>NUCLEOTIDE SEQUENCE</scope>
    <source>
        <strain evidence="1">CCFEE 5714</strain>
    </source>
</reference>
<protein>
    <submittedName>
        <fullName evidence="1">Uncharacterized protein</fullName>
    </submittedName>
</protein>
<accession>A0ACC3MGV7</accession>
<comment type="caution">
    <text evidence="1">The sequence shown here is derived from an EMBL/GenBank/DDBJ whole genome shotgun (WGS) entry which is preliminary data.</text>
</comment>
<proteinExistence type="predicted"/>
<gene>
    <name evidence="1" type="ORF">LTR37_018510</name>
</gene>
<sequence length="579" mass="62407">MQYSSDEKAADRATHVEHTGSRRTSVANEGFNRRNSLADGGRRNSLSKNFDSANIAMVLNDKTHVEISDDVMDDSNIDNIAVSWFVWLVAATASIAGALFGYDTGIISAVLVYLGTDLGGGRETTSSEKEAITALCSAGAFVGAIIAGLTADKYGRKIAIYVGCVLFTIGAVLQGASYSIAQMCVGRLIVGFGVGSAAMVVPLYIAEIAPTKVRGKLIGLNNMSITGGQVISYGIGAAFAHVDDGWRYMVGLGAVPAILLACLLPFCPESPRQLVFHGRLQEAESVLLKIYKGASVDQVRVKVALIAAACEEVKELNAGSRWQKVVQLHTNPAYFRALFCACGLMVISQMSGFNTLMYYSSTLFALVGFSNPVAVGLVVAGTNFVMTWVNMMTVDPIGRRRVLVSTVWGMSAGLLAVAIAFSFIPVNTETLELEATSVSAPAIVVLVFIIWFVFFYGVSVGNTAWMSTDFFPMEVRAIGTMWLTCACWGSNIIVSSTFLSMMKAMTPSGAFGFYAAICGLGWVWIIVFYPEVSGLTLEEIADVFKSKNPVKFARNLRRERKDEIKERMKTMEKSIPAGH</sequence>
<dbReference type="EMBL" id="JAUTXU010000260">
    <property type="protein sequence ID" value="KAK3691631.1"/>
    <property type="molecule type" value="Genomic_DNA"/>
</dbReference>